<organism evidence="2 3">
    <name type="scientific">Dentiscutata erythropus</name>
    <dbReference type="NCBI Taxonomy" id="1348616"/>
    <lineage>
        <taxon>Eukaryota</taxon>
        <taxon>Fungi</taxon>
        <taxon>Fungi incertae sedis</taxon>
        <taxon>Mucoromycota</taxon>
        <taxon>Glomeromycotina</taxon>
        <taxon>Glomeromycetes</taxon>
        <taxon>Diversisporales</taxon>
        <taxon>Gigasporaceae</taxon>
        <taxon>Dentiscutata</taxon>
    </lineage>
</organism>
<feature type="region of interest" description="Disordered" evidence="1">
    <location>
        <begin position="75"/>
        <end position="141"/>
    </location>
</feature>
<evidence type="ECO:0000256" key="1">
    <source>
        <dbReference type="SAM" id="MobiDB-lite"/>
    </source>
</evidence>
<dbReference type="Proteomes" id="UP000789405">
    <property type="component" value="Unassembled WGS sequence"/>
</dbReference>
<dbReference type="AlphaFoldDB" id="A0A9N9IBK4"/>
<feature type="non-terminal residue" evidence="2">
    <location>
        <position position="1"/>
    </location>
</feature>
<keyword evidence="3" id="KW-1185">Reference proteome</keyword>
<accession>A0A9N9IBK4</accession>
<evidence type="ECO:0000313" key="2">
    <source>
        <dbReference type="EMBL" id="CAG8728794.1"/>
    </source>
</evidence>
<sequence length="141" mass="15553">SSLGLPILHVDNDDSNQNLNILHNTQSVQVQSSISSHDVSTSDNNSSNTNDIIYSKVLLDKSAEITRPKMSQKLEAQLPQNSNSSHAVKKSVSSDRNKVPCLKEMPSTGLQSNNISRRKNDLEKLMKNTERLAPMLPSLSQ</sequence>
<evidence type="ECO:0000313" key="3">
    <source>
        <dbReference type="Proteomes" id="UP000789405"/>
    </source>
</evidence>
<dbReference type="EMBL" id="CAJVPY010011658">
    <property type="protein sequence ID" value="CAG8728794.1"/>
    <property type="molecule type" value="Genomic_DNA"/>
</dbReference>
<name>A0A9N9IBK4_9GLOM</name>
<comment type="caution">
    <text evidence="2">The sequence shown here is derived from an EMBL/GenBank/DDBJ whole genome shotgun (WGS) entry which is preliminary data.</text>
</comment>
<feature type="compositionally biased region" description="Basic and acidic residues" evidence="1">
    <location>
        <begin position="118"/>
        <end position="130"/>
    </location>
</feature>
<protein>
    <submittedName>
        <fullName evidence="2">4675_t:CDS:1</fullName>
    </submittedName>
</protein>
<gene>
    <name evidence="2" type="ORF">DERYTH_LOCUS14943</name>
</gene>
<feature type="region of interest" description="Disordered" evidence="1">
    <location>
        <begin position="32"/>
        <end position="51"/>
    </location>
</feature>
<reference evidence="2" key="1">
    <citation type="submission" date="2021-06" db="EMBL/GenBank/DDBJ databases">
        <authorList>
            <person name="Kallberg Y."/>
            <person name="Tangrot J."/>
            <person name="Rosling A."/>
        </authorList>
    </citation>
    <scope>NUCLEOTIDE SEQUENCE</scope>
    <source>
        <strain evidence="2">MA453B</strain>
    </source>
</reference>
<proteinExistence type="predicted"/>